<dbReference type="EMBL" id="UINC01094535">
    <property type="protein sequence ID" value="SVC49855.1"/>
    <property type="molecule type" value="Genomic_DNA"/>
</dbReference>
<accession>A0A382MNX7</accession>
<dbReference type="AlphaFoldDB" id="A0A382MNX7"/>
<sequence length="52" mass="5945">MTIPEDFASEEMILNYHLMHPGGDSAPGDPNAAFCLDETYHLHYILQHPFKE</sequence>
<reference evidence="1" key="1">
    <citation type="submission" date="2018-05" db="EMBL/GenBank/DDBJ databases">
        <authorList>
            <person name="Lanie J.A."/>
            <person name="Ng W.-L."/>
            <person name="Kazmierczak K.M."/>
            <person name="Andrzejewski T.M."/>
            <person name="Davidsen T.M."/>
            <person name="Wayne K.J."/>
            <person name="Tettelin H."/>
            <person name="Glass J.I."/>
            <person name="Rusch D."/>
            <person name="Podicherti R."/>
            <person name="Tsui H.-C.T."/>
            <person name="Winkler M.E."/>
        </authorList>
    </citation>
    <scope>NUCLEOTIDE SEQUENCE</scope>
</reference>
<feature type="non-terminal residue" evidence="1">
    <location>
        <position position="52"/>
    </location>
</feature>
<protein>
    <submittedName>
        <fullName evidence="1">Uncharacterized protein</fullName>
    </submittedName>
</protein>
<evidence type="ECO:0000313" key="1">
    <source>
        <dbReference type="EMBL" id="SVC49855.1"/>
    </source>
</evidence>
<proteinExistence type="predicted"/>
<gene>
    <name evidence="1" type="ORF">METZ01_LOCUS302709</name>
</gene>
<name>A0A382MNX7_9ZZZZ</name>
<organism evidence="1">
    <name type="scientific">marine metagenome</name>
    <dbReference type="NCBI Taxonomy" id="408172"/>
    <lineage>
        <taxon>unclassified sequences</taxon>
        <taxon>metagenomes</taxon>
        <taxon>ecological metagenomes</taxon>
    </lineage>
</organism>